<dbReference type="SMART" id="SM00400">
    <property type="entry name" value="ZnF_CHCC"/>
    <property type="match status" value="1"/>
</dbReference>
<dbReference type="SMART" id="SM00493">
    <property type="entry name" value="TOPRIM"/>
    <property type="match status" value="1"/>
</dbReference>
<keyword evidence="9" id="KW-0862">Zinc</keyword>
<keyword evidence="10" id="KW-0460">Magnesium</keyword>
<dbReference type="GO" id="GO:0003677">
    <property type="term" value="F:DNA binding"/>
    <property type="evidence" value="ECO:0007669"/>
    <property type="project" value="UniProtKB-KW"/>
</dbReference>
<dbReference type="GO" id="GO:0008270">
    <property type="term" value="F:zinc ion binding"/>
    <property type="evidence" value="ECO:0007669"/>
    <property type="project" value="UniProtKB-KW"/>
</dbReference>
<evidence type="ECO:0000313" key="17">
    <source>
        <dbReference type="Proteomes" id="UP000553706"/>
    </source>
</evidence>
<dbReference type="PROSITE" id="PS50880">
    <property type="entry name" value="TOPRIM"/>
    <property type="match status" value="1"/>
</dbReference>
<comment type="similarity">
    <text evidence="13">Belongs to the DnaG primase family.</text>
</comment>
<dbReference type="InterPro" id="IPR036977">
    <property type="entry name" value="DNA_primase_Znf_CHC2"/>
</dbReference>
<feature type="region of interest" description="Disordered" evidence="14">
    <location>
        <begin position="415"/>
        <end position="449"/>
    </location>
</feature>
<dbReference type="Proteomes" id="UP000553706">
    <property type="component" value="Unassembled WGS sequence"/>
</dbReference>
<keyword evidence="17" id="KW-1185">Reference proteome</keyword>
<keyword evidence="2 13" id="KW-0240">DNA-directed RNA polymerase</keyword>
<dbReference type="Pfam" id="PF01807">
    <property type="entry name" value="Zn_ribbon_DnaG"/>
    <property type="match status" value="1"/>
</dbReference>
<keyword evidence="8" id="KW-0863">Zinc-finger</keyword>
<dbReference type="InterPro" id="IPR006171">
    <property type="entry name" value="TOPRIM_dom"/>
</dbReference>
<dbReference type="InterPro" id="IPR050219">
    <property type="entry name" value="DnaG_primase"/>
</dbReference>
<dbReference type="GO" id="GO:1990077">
    <property type="term" value="C:primosome complex"/>
    <property type="evidence" value="ECO:0007669"/>
    <property type="project" value="UniProtKB-KW"/>
</dbReference>
<dbReference type="InterPro" id="IPR002694">
    <property type="entry name" value="Znf_CHC2"/>
</dbReference>
<evidence type="ECO:0000256" key="7">
    <source>
        <dbReference type="ARBA" id="ARBA00022723"/>
    </source>
</evidence>
<dbReference type="GO" id="GO:0000428">
    <property type="term" value="C:DNA-directed RNA polymerase complex"/>
    <property type="evidence" value="ECO:0007669"/>
    <property type="project" value="UniProtKB-KW"/>
</dbReference>
<proteinExistence type="inferred from homology"/>
<comment type="caution">
    <text evidence="13">Lacks conserved residue(s) required for the propagation of feature annotation.</text>
</comment>
<feature type="domain" description="Toprim" evidence="15">
    <location>
        <begin position="252"/>
        <end position="334"/>
    </location>
</feature>
<dbReference type="EMBL" id="JACHFJ010000002">
    <property type="protein sequence ID" value="MBB5372676.1"/>
    <property type="molecule type" value="Genomic_DNA"/>
</dbReference>
<accession>A0A840VAD7</accession>
<dbReference type="PANTHER" id="PTHR30313:SF2">
    <property type="entry name" value="DNA PRIMASE"/>
    <property type="match status" value="1"/>
</dbReference>
<keyword evidence="4 13" id="KW-0808">Transferase</keyword>
<dbReference type="GO" id="GO:0005737">
    <property type="term" value="C:cytoplasm"/>
    <property type="evidence" value="ECO:0007669"/>
    <property type="project" value="TreeGrafter"/>
</dbReference>
<dbReference type="FunFam" id="3.90.580.10:FF:000001">
    <property type="entry name" value="DNA primase"/>
    <property type="match status" value="1"/>
</dbReference>
<evidence type="ECO:0000256" key="5">
    <source>
        <dbReference type="ARBA" id="ARBA00022695"/>
    </source>
</evidence>
<dbReference type="NCBIfam" id="TIGR01391">
    <property type="entry name" value="dnaG"/>
    <property type="match status" value="1"/>
</dbReference>
<sequence>MALPANFLDELRSRVPIRTVIGRTVKLTRSSRDWKGCCPFHGEKTPSFYVYDDHYHCFGCGEHGDVITFIMKTTGASFMEAVEELAPQAGLEVPKATPQAAEAEQRRAGLSDVLEAAARQYQVWLSAPEGRAALDYLRKRGLTDETIRKFGLGWSGEGRGALATALRGLNVKPDQLIEAGLMKRGESGPVDMFFGRVMFPIRDKRGAMISFGGRIMGDGQPKYVNGPETGVFSKRRSLYGLNFAREAVRKGARLIVVEGYMDVIALAQAGFGGAVAPLGTALTEEHLEEIWKLTPEPVICFDGDAAGQRAALKTVELALAGLTPERSLRLLRLPAKDDPDSLIRRGGAASFQAELDKALPLSAALYDMVAATRKGATPEGRAAFLHRLDELAGLIPDKTLGTEYRQALRGRYYEERRAGRASSQPPFRPGQKGRDFIKPVLLPPRPEPDAANANTLRAKLMLATLLAHPILVHDVEEAFAHVPLPPEDEPLRHALHDFAAHAKHLDSANLFTHLGSLGLAGQARALVAQAASEYRLAPDASPAEAAQSWWSWYSLMDFSIDMLRAQRDEAQAFWLAHPDDAAACARLMKYNELLAAARAGEAGIPDS</sequence>
<evidence type="ECO:0000256" key="8">
    <source>
        <dbReference type="ARBA" id="ARBA00022771"/>
    </source>
</evidence>
<dbReference type="InterPro" id="IPR013264">
    <property type="entry name" value="DNAG_N"/>
</dbReference>
<keyword evidence="5 13" id="KW-0548">Nucleotidyltransferase</keyword>
<dbReference type="SUPFAM" id="SSF57783">
    <property type="entry name" value="Zinc beta-ribbon"/>
    <property type="match status" value="1"/>
</dbReference>
<evidence type="ECO:0000256" key="11">
    <source>
        <dbReference type="ARBA" id="ARBA00023125"/>
    </source>
</evidence>
<comment type="caution">
    <text evidence="16">The sequence shown here is derived from an EMBL/GenBank/DDBJ whole genome shotgun (WGS) entry which is preliminary data.</text>
</comment>
<dbReference type="InterPro" id="IPR037068">
    <property type="entry name" value="DNA_primase_core_N_sf"/>
</dbReference>
<protein>
    <recommendedName>
        <fullName evidence="13">DNA primase</fullName>
        <ecNumber evidence="13">2.7.7.101</ecNumber>
    </recommendedName>
</protein>
<keyword evidence="6 13" id="KW-0235">DNA replication</keyword>
<comment type="function">
    <text evidence="13">RNA polymerase that catalyzes the synthesis of short RNA molecules used as primers for DNA polymerase during DNA replication.</text>
</comment>
<keyword evidence="12 13" id="KW-0804">Transcription</keyword>
<keyword evidence="11 13" id="KW-0238">DNA-binding</keyword>
<dbReference type="CDD" id="cd03364">
    <property type="entry name" value="TOPRIM_DnaG_primases"/>
    <property type="match status" value="1"/>
</dbReference>
<dbReference type="PANTHER" id="PTHR30313">
    <property type="entry name" value="DNA PRIMASE"/>
    <property type="match status" value="1"/>
</dbReference>
<dbReference type="GO" id="GO:0003899">
    <property type="term" value="F:DNA-directed RNA polymerase activity"/>
    <property type="evidence" value="ECO:0007669"/>
    <property type="project" value="UniProtKB-UniRule"/>
</dbReference>
<dbReference type="FunFam" id="3.40.1360.10:FF:000002">
    <property type="entry name" value="DNA primase"/>
    <property type="match status" value="1"/>
</dbReference>
<dbReference type="AlphaFoldDB" id="A0A840VAD7"/>
<evidence type="ECO:0000256" key="13">
    <source>
        <dbReference type="HAMAP-Rule" id="MF_00974"/>
    </source>
</evidence>
<dbReference type="InterPro" id="IPR006295">
    <property type="entry name" value="DNA_primase_DnaG"/>
</dbReference>
<evidence type="ECO:0000313" key="16">
    <source>
        <dbReference type="EMBL" id="MBB5372676.1"/>
    </source>
</evidence>
<reference evidence="16 17" key="1">
    <citation type="submission" date="2020-08" db="EMBL/GenBank/DDBJ databases">
        <title>Genomic Encyclopedia of Type Strains, Phase IV (KMG-IV): sequencing the most valuable type-strain genomes for metagenomic binning, comparative biology and taxonomic classification.</title>
        <authorList>
            <person name="Goeker M."/>
        </authorList>
    </citation>
    <scope>NUCLEOTIDE SEQUENCE [LARGE SCALE GENOMIC DNA]</scope>
    <source>
        <strain evidence="16 17">DSM 27026</strain>
    </source>
</reference>
<dbReference type="Pfam" id="PF13662">
    <property type="entry name" value="Toprim_4"/>
    <property type="match status" value="1"/>
</dbReference>
<dbReference type="InterPro" id="IPR030846">
    <property type="entry name" value="DnaG_bac"/>
</dbReference>
<gene>
    <name evidence="13" type="primary">dnaG</name>
    <name evidence="16" type="ORF">HNP71_000914</name>
</gene>
<keyword evidence="7" id="KW-0479">Metal-binding</keyword>
<dbReference type="InterPro" id="IPR034151">
    <property type="entry name" value="TOPRIM_DnaG_bac"/>
</dbReference>
<evidence type="ECO:0000256" key="12">
    <source>
        <dbReference type="ARBA" id="ARBA00023163"/>
    </source>
</evidence>
<organism evidence="16 17">
    <name type="scientific">Acidocella aromatica</name>
    <dbReference type="NCBI Taxonomy" id="1303579"/>
    <lineage>
        <taxon>Bacteria</taxon>
        <taxon>Pseudomonadati</taxon>
        <taxon>Pseudomonadota</taxon>
        <taxon>Alphaproteobacteria</taxon>
        <taxon>Acetobacterales</taxon>
        <taxon>Acidocellaceae</taxon>
        <taxon>Acidocella</taxon>
    </lineage>
</organism>
<dbReference type="EC" id="2.7.7.101" evidence="13"/>
<dbReference type="Gene3D" id="3.90.980.10">
    <property type="entry name" value="DNA primase, catalytic core, N-terminal domain"/>
    <property type="match status" value="1"/>
</dbReference>
<comment type="subunit">
    <text evidence="13">Monomer. Interacts with DnaB.</text>
</comment>
<comment type="cofactor">
    <cofactor evidence="1">
        <name>Zn(2+)</name>
        <dbReference type="ChEBI" id="CHEBI:29105"/>
    </cofactor>
</comment>
<dbReference type="Gene3D" id="3.90.580.10">
    <property type="entry name" value="Zinc finger, CHC2-type domain"/>
    <property type="match status" value="1"/>
</dbReference>
<keyword evidence="3 13" id="KW-0639">Primosome</keyword>
<dbReference type="Gene3D" id="3.40.1360.10">
    <property type="match status" value="1"/>
</dbReference>
<evidence type="ECO:0000256" key="1">
    <source>
        <dbReference type="ARBA" id="ARBA00001947"/>
    </source>
</evidence>
<comment type="catalytic activity">
    <reaction evidence="13">
        <text>ssDNA + n NTP = ssDNA/pppN(pN)n-1 hybrid + (n-1) diphosphate.</text>
        <dbReference type="EC" id="2.7.7.101"/>
    </reaction>
</comment>
<dbReference type="Pfam" id="PF08275">
    <property type="entry name" value="DNAG_N"/>
    <property type="match status" value="1"/>
</dbReference>
<name>A0A840VAD7_9PROT</name>
<evidence type="ECO:0000259" key="15">
    <source>
        <dbReference type="PROSITE" id="PS50880"/>
    </source>
</evidence>
<evidence type="ECO:0000256" key="4">
    <source>
        <dbReference type="ARBA" id="ARBA00022679"/>
    </source>
</evidence>
<dbReference type="GO" id="GO:0006269">
    <property type="term" value="P:DNA replication, synthesis of primer"/>
    <property type="evidence" value="ECO:0007669"/>
    <property type="project" value="UniProtKB-UniRule"/>
</dbReference>
<evidence type="ECO:0000256" key="3">
    <source>
        <dbReference type="ARBA" id="ARBA00022515"/>
    </source>
</evidence>
<evidence type="ECO:0000256" key="6">
    <source>
        <dbReference type="ARBA" id="ARBA00022705"/>
    </source>
</evidence>
<dbReference type="RefSeq" id="WP_183265681.1">
    <property type="nucleotide sequence ID" value="NZ_JACHFJ010000002.1"/>
</dbReference>
<evidence type="ECO:0000256" key="2">
    <source>
        <dbReference type="ARBA" id="ARBA00022478"/>
    </source>
</evidence>
<dbReference type="HAMAP" id="MF_00974">
    <property type="entry name" value="DNA_primase_DnaG"/>
    <property type="match status" value="1"/>
</dbReference>
<evidence type="ECO:0000256" key="10">
    <source>
        <dbReference type="ARBA" id="ARBA00022842"/>
    </source>
</evidence>
<evidence type="ECO:0000256" key="9">
    <source>
        <dbReference type="ARBA" id="ARBA00022833"/>
    </source>
</evidence>
<dbReference type="SUPFAM" id="SSF56731">
    <property type="entry name" value="DNA primase core"/>
    <property type="match status" value="1"/>
</dbReference>
<evidence type="ECO:0000256" key="14">
    <source>
        <dbReference type="SAM" id="MobiDB-lite"/>
    </source>
</evidence>